<organism evidence="3 4">
    <name type="scientific">Halalkalibacter oceani</name>
    <dbReference type="NCBI Taxonomy" id="1653776"/>
    <lineage>
        <taxon>Bacteria</taxon>
        <taxon>Bacillati</taxon>
        <taxon>Bacillota</taxon>
        <taxon>Bacilli</taxon>
        <taxon>Bacillales</taxon>
        <taxon>Bacillaceae</taxon>
        <taxon>Halalkalibacter</taxon>
    </lineage>
</organism>
<protein>
    <submittedName>
        <fullName evidence="3">Tripartite tricarboxylate transporter substrate binding protein</fullName>
    </submittedName>
</protein>
<dbReference type="AlphaFoldDB" id="A0A9X2DQG8"/>
<evidence type="ECO:0000256" key="1">
    <source>
        <dbReference type="ARBA" id="ARBA00006987"/>
    </source>
</evidence>
<evidence type="ECO:0000256" key="2">
    <source>
        <dbReference type="SAM" id="SignalP"/>
    </source>
</evidence>
<accession>A0A9X2DQG8</accession>
<dbReference type="Gene3D" id="3.40.190.150">
    <property type="entry name" value="Bordetella uptake gene, domain 1"/>
    <property type="match status" value="1"/>
</dbReference>
<feature type="chain" id="PRO_5040924355" evidence="2">
    <location>
        <begin position="20"/>
        <end position="342"/>
    </location>
</feature>
<dbReference type="PANTHER" id="PTHR42928:SF5">
    <property type="entry name" value="BLR1237 PROTEIN"/>
    <property type="match status" value="1"/>
</dbReference>
<dbReference type="PROSITE" id="PS51257">
    <property type="entry name" value="PROKAR_LIPOPROTEIN"/>
    <property type="match status" value="1"/>
</dbReference>
<dbReference type="RefSeq" id="WP_251222765.1">
    <property type="nucleotide sequence ID" value="NZ_JAMBOL010000004.1"/>
</dbReference>
<gene>
    <name evidence="3" type="ORF">M3202_07690</name>
</gene>
<dbReference type="EMBL" id="JAMBOL010000004">
    <property type="protein sequence ID" value="MCM3713965.1"/>
    <property type="molecule type" value="Genomic_DNA"/>
</dbReference>
<dbReference type="Proteomes" id="UP001139179">
    <property type="component" value="Unassembled WGS sequence"/>
</dbReference>
<dbReference type="Gene3D" id="3.40.190.10">
    <property type="entry name" value="Periplasmic binding protein-like II"/>
    <property type="match status" value="1"/>
</dbReference>
<evidence type="ECO:0000313" key="3">
    <source>
        <dbReference type="EMBL" id="MCM3713965.1"/>
    </source>
</evidence>
<dbReference type="InterPro" id="IPR005064">
    <property type="entry name" value="BUG"/>
</dbReference>
<dbReference type="InterPro" id="IPR042100">
    <property type="entry name" value="Bug_dom1"/>
</dbReference>
<dbReference type="PIRSF" id="PIRSF017082">
    <property type="entry name" value="YflP"/>
    <property type="match status" value="1"/>
</dbReference>
<dbReference type="CDD" id="cd07012">
    <property type="entry name" value="PBP2_Bug_TTT"/>
    <property type="match status" value="1"/>
</dbReference>
<sequence>MQSKKFFVVLIISFMCLLAACGGTDDANGDGSATEGDGGGEAGSGEAVDYPTRDIELIVGWGAGGGSDSFGRAIALELEDILGVNVNVVNMEGSGGAIAGSYILNQAEPDGYTLWAMANYPATYLTGVNTNPLEAYAPVARIQYDTLGLHVTDASPFDTIEGMIEYAQENPGQLTIGGTGVGTFDEIAATVLEREFDIELNYVSFDSAGEMQADLLGGHINLLLEEFGPVNEYIQAGDMIPILAFADERIEEYPDVPAGGELGSENLTIGGMRGIVVNGDTPPEIVEILESALEEAKDTERYKQYERDSFLHLRDGWLNSEDYTESIQSTIELYDEILNGGQ</sequence>
<dbReference type="PANTHER" id="PTHR42928">
    <property type="entry name" value="TRICARBOXYLATE-BINDING PROTEIN"/>
    <property type="match status" value="1"/>
</dbReference>
<reference evidence="3" key="1">
    <citation type="submission" date="2022-05" db="EMBL/GenBank/DDBJ databases">
        <title>Comparative Genomics of Spacecraft Associated Microbes.</title>
        <authorList>
            <person name="Tran M.T."/>
            <person name="Wright A."/>
            <person name="Seuylemezian A."/>
            <person name="Eisen J."/>
            <person name="Coil D."/>
        </authorList>
    </citation>
    <scope>NUCLEOTIDE SEQUENCE</scope>
    <source>
        <strain evidence="3">214.1.1</strain>
    </source>
</reference>
<feature type="signal peptide" evidence="2">
    <location>
        <begin position="1"/>
        <end position="19"/>
    </location>
</feature>
<name>A0A9X2DQG8_9BACI</name>
<keyword evidence="2" id="KW-0732">Signal</keyword>
<comment type="caution">
    <text evidence="3">The sequence shown here is derived from an EMBL/GenBank/DDBJ whole genome shotgun (WGS) entry which is preliminary data.</text>
</comment>
<keyword evidence="4" id="KW-1185">Reference proteome</keyword>
<dbReference type="Pfam" id="PF03401">
    <property type="entry name" value="TctC"/>
    <property type="match status" value="1"/>
</dbReference>
<comment type="similarity">
    <text evidence="1">Belongs to the UPF0065 (bug) family.</text>
</comment>
<evidence type="ECO:0000313" key="4">
    <source>
        <dbReference type="Proteomes" id="UP001139179"/>
    </source>
</evidence>
<proteinExistence type="inferred from homology"/>
<dbReference type="SUPFAM" id="SSF53850">
    <property type="entry name" value="Periplasmic binding protein-like II"/>
    <property type="match status" value="1"/>
</dbReference>